<dbReference type="Proteomes" id="UP001160148">
    <property type="component" value="Unassembled WGS sequence"/>
</dbReference>
<evidence type="ECO:0000313" key="2">
    <source>
        <dbReference type="EMBL" id="CAI6360529.1"/>
    </source>
</evidence>
<name>A0AAV0WWR9_9HEMI</name>
<reference evidence="2 3" key="1">
    <citation type="submission" date="2023-01" db="EMBL/GenBank/DDBJ databases">
        <authorList>
            <person name="Whitehead M."/>
        </authorList>
    </citation>
    <scope>NUCLEOTIDE SEQUENCE [LARGE SCALE GENOMIC DNA]</scope>
</reference>
<feature type="domain" description="DJ-1/PfpI" evidence="1">
    <location>
        <begin position="51"/>
        <end position="213"/>
    </location>
</feature>
<dbReference type="PANTHER" id="PTHR48094:SF12">
    <property type="entry name" value="PARKINSON DISEASE PROTEIN 7 HOMOLOG"/>
    <property type="match status" value="1"/>
</dbReference>
<dbReference type="EMBL" id="CARXXK010000003">
    <property type="protein sequence ID" value="CAI6360529.1"/>
    <property type="molecule type" value="Genomic_DNA"/>
</dbReference>
<dbReference type="GO" id="GO:0005739">
    <property type="term" value="C:mitochondrion"/>
    <property type="evidence" value="ECO:0007669"/>
    <property type="project" value="TreeGrafter"/>
</dbReference>
<dbReference type="CDD" id="cd03135">
    <property type="entry name" value="GATase1_DJ-1"/>
    <property type="match status" value="1"/>
</dbReference>
<dbReference type="InterPro" id="IPR006287">
    <property type="entry name" value="DJ-1"/>
</dbReference>
<dbReference type="InterPro" id="IPR002818">
    <property type="entry name" value="DJ-1/PfpI"/>
</dbReference>
<dbReference type="NCBIfam" id="TIGR01383">
    <property type="entry name" value="not_thiJ"/>
    <property type="match status" value="1"/>
</dbReference>
<dbReference type="Gene3D" id="3.40.50.880">
    <property type="match status" value="1"/>
</dbReference>
<comment type="caution">
    <text evidence="2">The sequence shown here is derived from an EMBL/GenBank/DDBJ whole genome shotgun (WGS) entry which is preliminary data.</text>
</comment>
<dbReference type="GO" id="GO:0005634">
    <property type="term" value="C:nucleus"/>
    <property type="evidence" value="ECO:0007669"/>
    <property type="project" value="TreeGrafter"/>
</dbReference>
<dbReference type="GO" id="GO:0046295">
    <property type="term" value="P:glycolate biosynthetic process"/>
    <property type="evidence" value="ECO:0007669"/>
    <property type="project" value="TreeGrafter"/>
</dbReference>
<keyword evidence="3" id="KW-1185">Reference proteome</keyword>
<evidence type="ECO:0000259" key="1">
    <source>
        <dbReference type="Pfam" id="PF01965"/>
    </source>
</evidence>
<sequence length="232" mass="25351">MLHKLFVFAKPYCSVYSSVKFHKPLFALDTQRNNFFNSKYSSNSCIEMATKTALFIVAEGSEELELVAPVDILRRANVTVTIADLADSEYVKTKSNLLIKTDAKLKDVKNNIFDAVVIPGGPSHKVLSSADVVGQILLEHEKCGKVIAAICAAPFVLFKHGIAKGKSLTSYPTVKSDIECFYQYKEDSTVVDGNLVTSRGPATAVEFGLTLVEVLLGNEEKVKVAKGILYPL</sequence>
<dbReference type="AlphaFoldDB" id="A0AAV0WWR9"/>
<dbReference type="GO" id="GO:1903189">
    <property type="term" value="P:glyoxal metabolic process"/>
    <property type="evidence" value="ECO:0007669"/>
    <property type="project" value="TreeGrafter"/>
</dbReference>
<organism evidence="2 3">
    <name type="scientific">Macrosiphum euphorbiae</name>
    <name type="common">potato aphid</name>
    <dbReference type="NCBI Taxonomy" id="13131"/>
    <lineage>
        <taxon>Eukaryota</taxon>
        <taxon>Metazoa</taxon>
        <taxon>Ecdysozoa</taxon>
        <taxon>Arthropoda</taxon>
        <taxon>Hexapoda</taxon>
        <taxon>Insecta</taxon>
        <taxon>Pterygota</taxon>
        <taxon>Neoptera</taxon>
        <taxon>Paraneoptera</taxon>
        <taxon>Hemiptera</taxon>
        <taxon>Sternorrhyncha</taxon>
        <taxon>Aphidomorpha</taxon>
        <taxon>Aphidoidea</taxon>
        <taxon>Aphididae</taxon>
        <taxon>Macrosiphini</taxon>
        <taxon>Macrosiphum</taxon>
    </lineage>
</organism>
<dbReference type="PANTHER" id="PTHR48094">
    <property type="entry name" value="PROTEIN/NUCLEIC ACID DEGLYCASE DJ-1-RELATED"/>
    <property type="match status" value="1"/>
</dbReference>
<dbReference type="InterPro" id="IPR029062">
    <property type="entry name" value="Class_I_gatase-like"/>
</dbReference>
<protein>
    <recommendedName>
        <fullName evidence="1">DJ-1/PfpI domain-containing protein</fullName>
    </recommendedName>
</protein>
<gene>
    <name evidence="2" type="ORF">MEUPH1_LOCUS15820</name>
</gene>
<proteinExistence type="predicted"/>
<dbReference type="InterPro" id="IPR050325">
    <property type="entry name" value="Prot/Nucl_acid_deglycase"/>
</dbReference>
<evidence type="ECO:0000313" key="3">
    <source>
        <dbReference type="Proteomes" id="UP001160148"/>
    </source>
</evidence>
<dbReference type="Pfam" id="PF01965">
    <property type="entry name" value="DJ-1_PfpI"/>
    <property type="match status" value="1"/>
</dbReference>
<accession>A0AAV0WWR9</accession>
<dbReference type="GO" id="GO:0006979">
    <property type="term" value="P:response to oxidative stress"/>
    <property type="evidence" value="ECO:0007669"/>
    <property type="project" value="TreeGrafter"/>
</dbReference>
<dbReference type="SUPFAM" id="SSF52317">
    <property type="entry name" value="Class I glutamine amidotransferase-like"/>
    <property type="match status" value="1"/>
</dbReference>